<accession>A0A517Z997</accession>
<protein>
    <submittedName>
        <fullName evidence="1">Uncharacterized protein</fullName>
    </submittedName>
</protein>
<dbReference type="EMBL" id="CP036275">
    <property type="protein sequence ID" value="QDU39050.1"/>
    <property type="molecule type" value="Genomic_DNA"/>
</dbReference>
<organism evidence="1 2">
    <name type="scientific">Maioricimonas rarisocia</name>
    <dbReference type="NCBI Taxonomy" id="2528026"/>
    <lineage>
        <taxon>Bacteria</taxon>
        <taxon>Pseudomonadati</taxon>
        <taxon>Planctomycetota</taxon>
        <taxon>Planctomycetia</taxon>
        <taxon>Planctomycetales</taxon>
        <taxon>Planctomycetaceae</taxon>
        <taxon>Maioricimonas</taxon>
    </lineage>
</organism>
<reference evidence="1 2" key="1">
    <citation type="submission" date="2019-02" db="EMBL/GenBank/DDBJ databases">
        <title>Deep-cultivation of Planctomycetes and their phenomic and genomic characterization uncovers novel biology.</title>
        <authorList>
            <person name="Wiegand S."/>
            <person name="Jogler M."/>
            <person name="Boedeker C."/>
            <person name="Pinto D."/>
            <person name="Vollmers J."/>
            <person name="Rivas-Marin E."/>
            <person name="Kohn T."/>
            <person name="Peeters S.H."/>
            <person name="Heuer A."/>
            <person name="Rast P."/>
            <person name="Oberbeckmann S."/>
            <person name="Bunk B."/>
            <person name="Jeske O."/>
            <person name="Meyerdierks A."/>
            <person name="Storesund J.E."/>
            <person name="Kallscheuer N."/>
            <person name="Luecker S."/>
            <person name="Lage O.M."/>
            <person name="Pohl T."/>
            <person name="Merkel B.J."/>
            <person name="Hornburger P."/>
            <person name="Mueller R.-W."/>
            <person name="Bruemmer F."/>
            <person name="Labrenz M."/>
            <person name="Spormann A.M."/>
            <person name="Op den Camp H."/>
            <person name="Overmann J."/>
            <person name="Amann R."/>
            <person name="Jetten M.S.M."/>
            <person name="Mascher T."/>
            <person name="Medema M.H."/>
            <person name="Devos D.P."/>
            <person name="Kaster A.-K."/>
            <person name="Ovreas L."/>
            <person name="Rohde M."/>
            <person name="Galperin M.Y."/>
            <person name="Jogler C."/>
        </authorList>
    </citation>
    <scope>NUCLEOTIDE SEQUENCE [LARGE SCALE GENOMIC DNA]</scope>
    <source>
        <strain evidence="1 2">Mal4</strain>
    </source>
</reference>
<keyword evidence="2" id="KW-1185">Reference proteome</keyword>
<sequence>MDADPGGRSLPLTWSAFTRVAAVLLRTTRRPDFQEHSITAMSDLLARLFAVALVSGLFVPGLAAHAQESGYYYPLNQRLPLGKAAAWNATIHRGMYGHTQAVRFGLPSEGHISFFDGRAPQGVLTHAPSQVGLLVGNVYRIKISGMPEFPGIELYPTIELLDRLHPPPGQEQNFPVPVTFTIEEIETALQDRMVTKVVYLEQPQVAAPFEQQGTPHIEDLPPSSNLLEAADLRGRPIAIVRLGGRIPDANAGAAFFGPPVPVVFPPQPQQVPTQQPPAQP</sequence>
<name>A0A517Z997_9PLAN</name>
<evidence type="ECO:0000313" key="1">
    <source>
        <dbReference type="EMBL" id="QDU39050.1"/>
    </source>
</evidence>
<gene>
    <name evidence="1" type="ORF">Mal4_33850</name>
</gene>
<dbReference type="AlphaFoldDB" id="A0A517Z997"/>
<proteinExistence type="predicted"/>
<dbReference type="Proteomes" id="UP000320496">
    <property type="component" value="Chromosome"/>
</dbReference>
<evidence type="ECO:0000313" key="2">
    <source>
        <dbReference type="Proteomes" id="UP000320496"/>
    </source>
</evidence>
<dbReference type="KEGG" id="mri:Mal4_33850"/>